<evidence type="ECO:0000256" key="4">
    <source>
        <dbReference type="ARBA" id="ARBA00073334"/>
    </source>
</evidence>
<evidence type="ECO:0000256" key="6">
    <source>
        <dbReference type="SAM" id="MobiDB-lite"/>
    </source>
</evidence>
<dbReference type="InterPro" id="IPR011993">
    <property type="entry name" value="PH-like_dom_sf"/>
</dbReference>
<dbReference type="PROSITE" id="PS50197">
    <property type="entry name" value="BEACH"/>
    <property type="match status" value="1"/>
</dbReference>
<evidence type="ECO:0000256" key="5">
    <source>
        <dbReference type="PROSITE-ProRule" id="PRU00221"/>
    </source>
</evidence>
<dbReference type="OrthoDB" id="26681at2759"/>
<dbReference type="InterPro" id="IPR051944">
    <property type="entry name" value="BEACH_domain_protein"/>
</dbReference>
<feature type="domain" description="BEACH" evidence="7">
    <location>
        <begin position="1958"/>
        <end position="2250"/>
    </location>
</feature>
<dbReference type="InterPro" id="IPR013320">
    <property type="entry name" value="ConA-like_dom_sf"/>
</dbReference>
<dbReference type="Gene3D" id="2.30.29.30">
    <property type="entry name" value="Pleckstrin-homology domain (PH domain)/Phosphotyrosine-binding domain (PTB)"/>
    <property type="match status" value="1"/>
</dbReference>
<evidence type="ECO:0000259" key="8">
    <source>
        <dbReference type="PROSITE" id="PS51783"/>
    </source>
</evidence>
<dbReference type="InterPro" id="IPR000409">
    <property type="entry name" value="BEACH_dom"/>
</dbReference>
<dbReference type="InterPro" id="IPR015943">
    <property type="entry name" value="WD40/YVTN_repeat-like_dom_sf"/>
</dbReference>
<dbReference type="Pfam" id="PF02138">
    <property type="entry name" value="Beach"/>
    <property type="match status" value="1"/>
</dbReference>
<protein>
    <recommendedName>
        <fullName evidence="4">Beige protein homolog 1</fullName>
    </recommendedName>
</protein>
<dbReference type="PANTHER" id="PTHR46108:SF4">
    <property type="entry name" value="BLUE CHEESE"/>
    <property type="match status" value="1"/>
</dbReference>
<dbReference type="PROSITE" id="PS51783">
    <property type="entry name" value="PH_BEACH"/>
    <property type="match status" value="1"/>
</dbReference>
<dbReference type="SUPFAM" id="SSF50978">
    <property type="entry name" value="WD40 repeat-like"/>
    <property type="match status" value="1"/>
</dbReference>
<comment type="function">
    <text evidence="3">May be involved in protein sorting and cell wall formation.</text>
</comment>
<feature type="compositionally biased region" description="Low complexity" evidence="6">
    <location>
        <begin position="916"/>
        <end position="935"/>
    </location>
</feature>
<keyword evidence="10" id="KW-1185">Reference proteome</keyword>
<feature type="repeat" description="WD" evidence="5">
    <location>
        <begin position="2381"/>
        <end position="2422"/>
    </location>
</feature>
<gene>
    <name evidence="9" type="ORF">K490DRAFT_74579</name>
</gene>
<dbReference type="CDD" id="cd01201">
    <property type="entry name" value="PH_BEACH"/>
    <property type="match status" value="1"/>
</dbReference>
<dbReference type="InterPro" id="IPR036372">
    <property type="entry name" value="BEACH_dom_sf"/>
</dbReference>
<dbReference type="Gene3D" id="2.130.10.10">
    <property type="entry name" value="YVTN repeat-like/Quinoprotein amine dehydrogenase"/>
    <property type="match status" value="1"/>
</dbReference>
<dbReference type="Pfam" id="PF23295">
    <property type="entry name" value="Arm_4"/>
    <property type="match status" value="1"/>
</dbReference>
<feature type="region of interest" description="Disordered" evidence="6">
    <location>
        <begin position="1683"/>
        <end position="1762"/>
    </location>
</feature>
<dbReference type="InterPro" id="IPR056252">
    <property type="entry name" value="Alfy-like_Arm-like"/>
</dbReference>
<dbReference type="SMART" id="SM01026">
    <property type="entry name" value="Beach"/>
    <property type="match status" value="1"/>
</dbReference>
<evidence type="ECO:0000313" key="10">
    <source>
        <dbReference type="Proteomes" id="UP000799776"/>
    </source>
</evidence>
<feature type="domain" description="BEACH-type PH" evidence="8">
    <location>
        <begin position="1786"/>
        <end position="1919"/>
    </location>
</feature>
<proteinExistence type="predicted"/>
<dbReference type="Gene3D" id="1.10.1540.10">
    <property type="entry name" value="BEACH domain"/>
    <property type="match status" value="1"/>
</dbReference>
<dbReference type="CDD" id="cd06071">
    <property type="entry name" value="Beach"/>
    <property type="match status" value="1"/>
</dbReference>
<dbReference type="Pfam" id="PF00400">
    <property type="entry name" value="WD40"/>
    <property type="match status" value="2"/>
</dbReference>
<dbReference type="SMART" id="SM00320">
    <property type="entry name" value="WD40"/>
    <property type="match status" value="3"/>
</dbReference>
<dbReference type="SUPFAM" id="SSF81837">
    <property type="entry name" value="BEACH domain"/>
    <property type="match status" value="1"/>
</dbReference>
<dbReference type="FunFam" id="1.10.1540.10:FF:000001">
    <property type="entry name" value="neurobeachin isoform X1"/>
    <property type="match status" value="1"/>
</dbReference>
<dbReference type="Proteomes" id="UP000799776">
    <property type="component" value="Unassembled WGS sequence"/>
</dbReference>
<sequence>MATLAHRSRAASGASPVSSNTVAELQELVGDLQRTLPGGSQSSSLETIQTQCDVLRRLRQLLVDANDLRQVKSTFRTSKGFRALLDTLRSASGFYNPSALSAAERTEFFEFLKTTLTVLSEALNEHGGNRRWFSSSSDNNGWNDLEEALRNTGINASSLELDTPDSQGQEQLFGTLIAFALGEESMTTIFRNIQAVFDSANGDPREHLIALFSGKERLQNPEALPIIINLWSMLFRPSTSDSLWPALSIVSCRNQLAAYDSGVLSQLLHAIFDQKLPSSEREIALKLAKRLVEYGTNELEDASYLYRLAGQSEEAATFLLEAIRSSRQPPFIQFDHSLHGYSSLELRDLARPFPPPSAGGYTLSTWVRFDQFDVDCHTTIFGIFDTAHTCCVLLYLEKATQYLILQTSTTPERPGVRFKTKIFDTDKWYHIAIVHRQAEGPGPSRVNFYLNGIFMEKAMSTYPNTPPLAPSATAATDGRISSLNAYARSTKIEAFLGTPEVYATRRGKDVVSTSFSIASFHLFHEALSDELVNIHRQLGPRYGGNFQDSLGSFLTYEASAEVNLFNETPHQDDKSDLISAMRNKASSVLPESRVAFSISPTSVMDDNDHNHINESRLMKSLSKNATKSLCYWTRSVGRAIAINAAVPSINSALCQRNGVAILQGDPVIAVPQSLDDASWRVGGCTAIGLKLIELANTKAALMTAVQIIFETIRANWRNSEAFEREHGYGILAGLLRDKMGLGSVFVKSTTGPIMDTDHDALAYELLQSILAFVGYQEDRPEESKIVNPLAYRALLIDLDLWRKTSTESQRLYYKQMRCFAKDSKHHVFNARRLTRMRIVKRLLEALKGETFNDEVFPYFLDAFRALLDCNSSPDVLRSTALFVTFSLQESRALVNRPLRSSSSVRQLRRPITPSMRPLSPLNPTSPSSRPRSSTLQGRNLSQSELGIRVLEIYADFLCDSTNAHAIRKFAKHVHHRWLVYLLVEHDVRVAVSSMRVLARLLVTQGPRYVAKFDKDGWFTVLRSNLKLWWKVPAIWISCFAILFGVDVGKIKLDQSFDPASLIATFQIHAGLNITYSDIFPALNGLLETGLRTVVKMQEDADSPIVARQENDGLPAENTTSTVKHARQRSMSLGTGLITQEPPKLPPRPQLNDFAAVLQTVVQFWDDLYTQSERFRDVAVSSSYVQDLLFVLYPVVVTSDTVSAETELNSRGSSLTFEGQDVMIRPHSATADQRSSIIRTTTIEAPRSPVAQKARPLRRGSSFILISSEREKYPAAATRLHTVLSPRKMAKVDLKVGNALVEALVELVDRVLKDQLLHRRDFQGFGLFLKVPPGFREYQAYFESYLLLHAMFSVAKDLKLNQRALLGETRVLQNLARYVMHMSDAVFEGWFMNGAEPLLDFIGALMELLSQPDVAKLKGVRLCSQAIATIRAVFFRVILLRLSELDDLNEEDDAVAFLQKMMYWQTIILSPENLEGNFLRLICYLLYTKLVSKDSRVRSAAADFWRMMLVQKPAEASMILNSNTPNNHRKLFAEFLKLTELDNETFLDWVDGHRGELDSFFYGAMSKTWEDFAAEENRKTDESSKNRIAKRKERLKQWQHDETNAERVLHRHENLTNVWQKNIHVSERLKHQRAMQDQQDGLTFLAANLERLDRSLHGPCALFEEDAPSKWRLDETEGRNRMRLRIVPDVTSRDDDSKRNRKDSDVPKTPLKVVTSVPHIAGPVSAGIAPTTTPTSGGPGETVTRERSASQSTMVSNGDDDFEMVADPNEGEDGFEDKHRRVMRSLHHGDQVQNVFNVSRIVGLDGCEGLLILGKDWLYLLDHFFARSDGEIVRVWQVSSEERDPYVQIASMRKPTDKKPRMVDGEQTNRHWKWAEVISISKRRFVFRDVAVEIFFTDGRSYLLTAMSTKERDELHKALLSKAPQVNSPSSALPAEDAWRLESLRTPDEAPTSLSTKWANVFNGFASNPATKKWIKGEISNFHYLMLVNTMAGRTFNDLTQYPVFPWVLADYTSDELDLDDPRTFRNLSKPMGCQNPEREVSWKKRYQDMIEMPDEIPFHYGTHYSTSSHVSSYLIRLQPFLQSYLIVQGRMDHAERLFHSIAKTWDSASGGTYNDVRELTPEFFYLPEFLTNINHYDFGCFQNSTQRVDHVELPPWAKGSPEIFIAKNREALESPYVSQHLHEWIDLVFGWKQRGEAAVEATNVFHHLSYHGAVNLDNVTDPFERETMIKFIHNFGQTPHQVFHRPHPTRGEIQKPTRLDRAADSLTKLPFAIIDTKERVASLIYNAKSNKVLCSAAFRLNIPPTFDKYMEWGFVDGSVRFYHSDTNKQVGLWEHLHQGQISCAVFADGKTLITAGTDCVVSFWDVVTGAKHVDLVPKVCFFGHKKAVTTLAVSRTFGTLLSASEDGDVFLWDLNRSEFVRQLVRVDEKGEKDRTAVHCARINNVNGHVMVCAGSKVSIYTLNGTLLVDQDVCDDTGDEEDVVHSCAFYEGVGNEWLEKELVFTGHRRGIVYVWDMRIRQDGGAGAGKWSLTLIKNLNHINSAREDGGNVDAAVTYILPMAQTVYTGDEDGKVVSWTIHPRKRPR</sequence>
<feature type="compositionally biased region" description="Basic and acidic residues" evidence="6">
    <location>
        <begin position="1690"/>
        <end position="1705"/>
    </location>
</feature>
<dbReference type="Gene3D" id="2.60.120.200">
    <property type="match status" value="1"/>
</dbReference>
<dbReference type="SUPFAM" id="SSF49899">
    <property type="entry name" value="Concanavalin A-like lectins/glucanases"/>
    <property type="match status" value="1"/>
</dbReference>
<dbReference type="InterPro" id="IPR019775">
    <property type="entry name" value="WD40_repeat_CS"/>
</dbReference>
<dbReference type="InterPro" id="IPR036322">
    <property type="entry name" value="WD40_repeat_dom_sf"/>
</dbReference>
<dbReference type="EMBL" id="ML978725">
    <property type="protein sequence ID" value="KAF2086354.1"/>
    <property type="molecule type" value="Genomic_DNA"/>
</dbReference>
<dbReference type="PROSITE" id="PS50294">
    <property type="entry name" value="WD_REPEATS_REGION"/>
    <property type="match status" value="1"/>
</dbReference>
<dbReference type="PROSITE" id="PS50082">
    <property type="entry name" value="WD_REPEATS_2"/>
    <property type="match status" value="1"/>
</dbReference>
<keyword evidence="2" id="KW-0677">Repeat</keyword>
<evidence type="ECO:0000313" key="9">
    <source>
        <dbReference type="EMBL" id="KAF2086354.1"/>
    </source>
</evidence>
<evidence type="ECO:0000256" key="1">
    <source>
        <dbReference type="ARBA" id="ARBA00022574"/>
    </source>
</evidence>
<feature type="region of interest" description="Disordered" evidence="6">
    <location>
        <begin position="912"/>
        <end position="939"/>
    </location>
</feature>
<accession>A0A9P4LWD9</accession>
<evidence type="ECO:0000256" key="2">
    <source>
        <dbReference type="ARBA" id="ARBA00022737"/>
    </source>
</evidence>
<dbReference type="Pfam" id="PF13385">
    <property type="entry name" value="Laminin_G_3"/>
    <property type="match status" value="1"/>
</dbReference>
<dbReference type="PROSITE" id="PS00678">
    <property type="entry name" value="WD_REPEATS_1"/>
    <property type="match status" value="1"/>
</dbReference>
<reference evidence="9" key="1">
    <citation type="journal article" date="2020" name="Stud. Mycol.">
        <title>101 Dothideomycetes genomes: a test case for predicting lifestyles and emergence of pathogens.</title>
        <authorList>
            <person name="Haridas S."/>
            <person name="Albert R."/>
            <person name="Binder M."/>
            <person name="Bloem J."/>
            <person name="Labutti K."/>
            <person name="Salamov A."/>
            <person name="Andreopoulos B."/>
            <person name="Baker S."/>
            <person name="Barry K."/>
            <person name="Bills G."/>
            <person name="Bluhm B."/>
            <person name="Cannon C."/>
            <person name="Castanera R."/>
            <person name="Culley D."/>
            <person name="Daum C."/>
            <person name="Ezra D."/>
            <person name="Gonzalez J."/>
            <person name="Henrissat B."/>
            <person name="Kuo A."/>
            <person name="Liang C."/>
            <person name="Lipzen A."/>
            <person name="Lutzoni F."/>
            <person name="Magnuson J."/>
            <person name="Mondo S."/>
            <person name="Nolan M."/>
            <person name="Ohm R."/>
            <person name="Pangilinan J."/>
            <person name="Park H.-J."/>
            <person name="Ramirez L."/>
            <person name="Alfaro M."/>
            <person name="Sun H."/>
            <person name="Tritt A."/>
            <person name="Yoshinaga Y."/>
            <person name="Zwiers L.-H."/>
            <person name="Turgeon B."/>
            <person name="Goodwin S."/>
            <person name="Spatafora J."/>
            <person name="Crous P."/>
            <person name="Grigoriev I."/>
        </authorList>
    </citation>
    <scope>NUCLEOTIDE SEQUENCE</scope>
    <source>
        <strain evidence="9">CBS 121410</strain>
    </source>
</reference>
<organism evidence="9 10">
    <name type="scientific">Saccharata proteae CBS 121410</name>
    <dbReference type="NCBI Taxonomy" id="1314787"/>
    <lineage>
        <taxon>Eukaryota</taxon>
        <taxon>Fungi</taxon>
        <taxon>Dikarya</taxon>
        <taxon>Ascomycota</taxon>
        <taxon>Pezizomycotina</taxon>
        <taxon>Dothideomycetes</taxon>
        <taxon>Dothideomycetes incertae sedis</taxon>
        <taxon>Botryosphaeriales</taxon>
        <taxon>Saccharataceae</taxon>
        <taxon>Saccharata</taxon>
    </lineage>
</organism>
<dbReference type="InterPro" id="IPR001680">
    <property type="entry name" value="WD40_rpt"/>
</dbReference>
<evidence type="ECO:0000256" key="3">
    <source>
        <dbReference type="ARBA" id="ARBA00054699"/>
    </source>
</evidence>
<dbReference type="Pfam" id="PF14844">
    <property type="entry name" value="PH_BEACH"/>
    <property type="match status" value="1"/>
</dbReference>
<evidence type="ECO:0000259" key="7">
    <source>
        <dbReference type="PROSITE" id="PS50197"/>
    </source>
</evidence>
<dbReference type="PANTHER" id="PTHR46108">
    <property type="entry name" value="BLUE CHEESE"/>
    <property type="match status" value="1"/>
</dbReference>
<name>A0A9P4LWD9_9PEZI</name>
<dbReference type="SUPFAM" id="SSF50729">
    <property type="entry name" value="PH domain-like"/>
    <property type="match status" value="1"/>
</dbReference>
<keyword evidence="1 5" id="KW-0853">WD repeat</keyword>
<comment type="caution">
    <text evidence="9">The sequence shown here is derived from an EMBL/GenBank/DDBJ whole genome shotgun (WGS) entry which is preliminary data.</text>
</comment>
<dbReference type="InterPro" id="IPR023362">
    <property type="entry name" value="PH-BEACH_dom"/>
</dbReference>